<proteinExistence type="predicted"/>
<accession>A0AA38ILG5</accession>
<dbReference type="AlphaFoldDB" id="A0AA38ILG5"/>
<protein>
    <recommendedName>
        <fullName evidence="1">DUF7041 domain-containing protein</fullName>
    </recommendedName>
</protein>
<dbReference type="EMBL" id="JALNTZ010000003">
    <property type="protein sequence ID" value="KAJ3659100.1"/>
    <property type="molecule type" value="Genomic_DNA"/>
</dbReference>
<name>A0AA38ILG5_9CUCU</name>
<dbReference type="Pfam" id="PF23055">
    <property type="entry name" value="DUF7041"/>
    <property type="match status" value="1"/>
</dbReference>
<keyword evidence="3" id="KW-1185">Reference proteome</keyword>
<dbReference type="InterPro" id="IPR055469">
    <property type="entry name" value="DUF7041"/>
</dbReference>
<dbReference type="PANTHER" id="PTHR33327">
    <property type="entry name" value="ENDONUCLEASE"/>
    <property type="match status" value="1"/>
</dbReference>
<evidence type="ECO:0000313" key="3">
    <source>
        <dbReference type="Proteomes" id="UP001168821"/>
    </source>
</evidence>
<organism evidence="2 3">
    <name type="scientific">Zophobas morio</name>
    <dbReference type="NCBI Taxonomy" id="2755281"/>
    <lineage>
        <taxon>Eukaryota</taxon>
        <taxon>Metazoa</taxon>
        <taxon>Ecdysozoa</taxon>
        <taxon>Arthropoda</taxon>
        <taxon>Hexapoda</taxon>
        <taxon>Insecta</taxon>
        <taxon>Pterygota</taxon>
        <taxon>Neoptera</taxon>
        <taxon>Endopterygota</taxon>
        <taxon>Coleoptera</taxon>
        <taxon>Polyphaga</taxon>
        <taxon>Cucujiformia</taxon>
        <taxon>Tenebrionidae</taxon>
        <taxon>Zophobas</taxon>
    </lineage>
</organism>
<gene>
    <name evidence="2" type="ORF">Zmor_010807</name>
</gene>
<evidence type="ECO:0000259" key="1">
    <source>
        <dbReference type="Pfam" id="PF23055"/>
    </source>
</evidence>
<dbReference type="Proteomes" id="UP001168821">
    <property type="component" value="Unassembled WGS sequence"/>
</dbReference>
<reference evidence="2" key="1">
    <citation type="journal article" date="2023" name="G3 (Bethesda)">
        <title>Whole genome assemblies of Zophobas morio and Tenebrio molitor.</title>
        <authorList>
            <person name="Kaur S."/>
            <person name="Stinson S.A."/>
            <person name="diCenzo G.C."/>
        </authorList>
    </citation>
    <scope>NUCLEOTIDE SEQUENCE</scope>
    <source>
        <strain evidence="2">QUZm001</strain>
    </source>
</reference>
<feature type="domain" description="DUF7041" evidence="1">
    <location>
        <begin position="42"/>
        <end position="125"/>
    </location>
</feature>
<sequence>MEEMQKKLQEQQEVICQFQTQLATISNKQALDEVRSGSNLKLPTFWQRDTVLWFAQVEAQFNCARIRSDQTKYWTVVTALDCATLQPVADLVANPPTEETKYESIKSRLIAAYADTPEKRLRKLMYEIELEDKQPSQLLREMEALAGKGISGDVLKTLWLQRLPPQLQMILAANDKETLDKMATIADKLTEIHHTSAITANIGALNRGTSAHASQTVTPAQEDGMAAAITALQKQFVTLSTTVNQLADDRRRHGQGENWNRAKFRSRSNPQDDNICYYHNRFGANARRCAKPCDYKRPSN</sequence>
<dbReference type="PANTHER" id="PTHR33327:SF3">
    <property type="entry name" value="RNA-DIRECTED DNA POLYMERASE"/>
    <property type="match status" value="1"/>
</dbReference>
<comment type="caution">
    <text evidence="2">The sequence shown here is derived from an EMBL/GenBank/DDBJ whole genome shotgun (WGS) entry which is preliminary data.</text>
</comment>
<evidence type="ECO:0000313" key="2">
    <source>
        <dbReference type="EMBL" id="KAJ3659100.1"/>
    </source>
</evidence>